<dbReference type="InterPro" id="IPR003828">
    <property type="entry name" value="QueH"/>
</dbReference>
<comment type="catalytic activity">
    <reaction evidence="16 17">
        <text>epoxyqueuosine(34) in tRNA + AH2 = queuosine(34) in tRNA + A + H2O</text>
        <dbReference type="Rhea" id="RHEA:32159"/>
        <dbReference type="Rhea" id="RHEA-COMP:18571"/>
        <dbReference type="Rhea" id="RHEA-COMP:18582"/>
        <dbReference type="ChEBI" id="CHEBI:13193"/>
        <dbReference type="ChEBI" id="CHEBI:15377"/>
        <dbReference type="ChEBI" id="CHEBI:17499"/>
        <dbReference type="ChEBI" id="CHEBI:194431"/>
        <dbReference type="ChEBI" id="CHEBI:194443"/>
        <dbReference type="EC" id="1.17.99.6"/>
    </reaction>
</comment>
<name>A0ABN6WXI3_9BACT</name>
<sequence>MLVHICCSVDSHFFLQKLREDFPDEKLVGFFYDPNIHPYSEYRLRLLDVQRSCDRLGIDLIEGPYDFERWMQAVKGYEKEPEKGARCEICFDRRFEVSAKKAQEIGEKRMTTTLLVSPKKSQEQLKRTGERFAKDYGVEFVHVDYRSGGGTQLQQRISKEERLYRQDYCGCMFGLTIQREQQGTIADELFSPLDGNVLPGSIEERLQIYEERLELEASGRDYRIVRQKFLNYRLKFGWVKRKKETLASYILPYSVMKRRYTNGKVEMEMNGLHWFNREEIRLMTLERYNLLSGESYTSVKALVFNPPPFETDMRVREKAGLGLWDLSPMIVLETVPEGKLEILIESEAYRDVREKLVLL</sequence>
<keyword evidence="11 17" id="KW-0408">Iron</keyword>
<comment type="pathway">
    <text evidence="2 17">tRNA modification; tRNA-queuosine biosynthesis.</text>
</comment>
<proteinExistence type="inferred from homology"/>
<accession>A0ABN6WXI3</accession>
<keyword evidence="8 17" id="KW-0479">Metal-binding</keyword>
<dbReference type="Proteomes" id="UP001321445">
    <property type="component" value="Chromosome"/>
</dbReference>
<evidence type="ECO:0000313" key="19">
    <source>
        <dbReference type="Proteomes" id="UP001321445"/>
    </source>
</evidence>
<feature type="binding site" evidence="17">
    <location>
        <position position="90"/>
    </location>
    <ligand>
        <name>[4Fe-4S] cluster</name>
        <dbReference type="ChEBI" id="CHEBI:49883"/>
    </ligand>
</feature>
<evidence type="ECO:0000256" key="16">
    <source>
        <dbReference type="ARBA" id="ARBA00047415"/>
    </source>
</evidence>
<organism evidence="18 19">
    <name type="scientific">Hydrogenimonas cancrithermarum</name>
    <dbReference type="NCBI Taxonomy" id="2993563"/>
    <lineage>
        <taxon>Bacteria</taxon>
        <taxon>Pseudomonadati</taxon>
        <taxon>Campylobacterota</taxon>
        <taxon>Epsilonproteobacteria</taxon>
        <taxon>Campylobacterales</taxon>
        <taxon>Hydrogenimonadaceae</taxon>
        <taxon>Hydrogenimonas</taxon>
    </lineage>
</organism>
<protein>
    <recommendedName>
        <fullName evidence="5 17">Epoxyqueuosine reductase QueH</fullName>
        <ecNumber evidence="4 17">1.17.99.6</ecNumber>
    </recommendedName>
    <alternativeName>
        <fullName evidence="15 17">Queuosine biosynthesis protein QueH</fullName>
    </alternativeName>
</protein>
<keyword evidence="19" id="KW-1185">Reference proteome</keyword>
<evidence type="ECO:0000256" key="3">
    <source>
        <dbReference type="ARBA" id="ARBA00008207"/>
    </source>
</evidence>
<evidence type="ECO:0000256" key="8">
    <source>
        <dbReference type="ARBA" id="ARBA00022723"/>
    </source>
</evidence>
<comment type="similarity">
    <text evidence="3 17">Belongs to the QueH family.</text>
</comment>
<keyword evidence="12 17" id="KW-0411">Iron-sulfur</keyword>
<evidence type="ECO:0000256" key="7">
    <source>
        <dbReference type="ARBA" id="ARBA00022694"/>
    </source>
</evidence>
<evidence type="ECO:0000256" key="10">
    <source>
        <dbReference type="ARBA" id="ARBA00023002"/>
    </source>
</evidence>
<dbReference type="HAMAP" id="MF_02089">
    <property type="entry name" value="QueH"/>
    <property type="match status" value="1"/>
</dbReference>
<evidence type="ECO:0000256" key="17">
    <source>
        <dbReference type="HAMAP-Rule" id="MF_02089"/>
    </source>
</evidence>
<evidence type="ECO:0000256" key="12">
    <source>
        <dbReference type="ARBA" id="ARBA00023014"/>
    </source>
</evidence>
<feature type="binding site" evidence="17">
    <location>
        <position position="87"/>
    </location>
    <ligand>
        <name>[4Fe-4S] cluster</name>
        <dbReference type="ChEBI" id="CHEBI:49883"/>
    </ligand>
</feature>
<dbReference type="RefSeq" id="WP_286336696.1">
    <property type="nucleotide sequence ID" value="NZ_AP027370.1"/>
</dbReference>
<feature type="disulfide bond" description="Redox-active" evidence="17">
    <location>
        <begin position="169"/>
        <end position="171"/>
    </location>
</feature>
<dbReference type="EC" id="1.17.99.6" evidence="4 17"/>
<evidence type="ECO:0000256" key="6">
    <source>
        <dbReference type="ARBA" id="ARBA00022485"/>
    </source>
</evidence>
<gene>
    <name evidence="17" type="primary">queH</name>
    <name evidence="18" type="ORF">HCR_20650</name>
</gene>
<keyword evidence="9 17" id="KW-0671">Queuosine biosynthesis</keyword>
<evidence type="ECO:0000256" key="13">
    <source>
        <dbReference type="ARBA" id="ARBA00023157"/>
    </source>
</evidence>
<evidence type="ECO:0000256" key="4">
    <source>
        <dbReference type="ARBA" id="ARBA00012622"/>
    </source>
</evidence>
<evidence type="ECO:0000256" key="14">
    <source>
        <dbReference type="ARBA" id="ARBA00023284"/>
    </source>
</evidence>
<keyword evidence="14 17" id="KW-0676">Redox-active center</keyword>
<evidence type="ECO:0000256" key="15">
    <source>
        <dbReference type="ARBA" id="ARBA00031446"/>
    </source>
</evidence>
<keyword evidence="10 17" id="KW-0560">Oxidoreductase</keyword>
<evidence type="ECO:0000256" key="5">
    <source>
        <dbReference type="ARBA" id="ARBA00016895"/>
    </source>
</evidence>
<dbReference type="PANTHER" id="PTHR36701:SF1">
    <property type="entry name" value="EPOXYQUEUOSINE REDUCTASE QUEH"/>
    <property type="match status" value="1"/>
</dbReference>
<comment type="function">
    <text evidence="1 17">Catalyzes the conversion of epoxyqueuosine (oQ) to queuosine (Q), which is a hypermodified base found in the wobble positions of tRNA(Asp), tRNA(Asn), tRNA(His) and tRNA(Tyr).</text>
</comment>
<evidence type="ECO:0000256" key="9">
    <source>
        <dbReference type="ARBA" id="ARBA00022785"/>
    </source>
</evidence>
<evidence type="ECO:0000313" key="18">
    <source>
        <dbReference type="EMBL" id="BDY13753.1"/>
    </source>
</evidence>
<keyword evidence="6 17" id="KW-0004">4Fe-4S</keyword>
<keyword evidence="13 17" id="KW-1015">Disulfide bond</keyword>
<evidence type="ECO:0000256" key="2">
    <source>
        <dbReference type="ARBA" id="ARBA00004691"/>
    </source>
</evidence>
<evidence type="ECO:0000256" key="11">
    <source>
        <dbReference type="ARBA" id="ARBA00023004"/>
    </source>
</evidence>
<reference evidence="18 19" key="1">
    <citation type="submission" date="2023-03" db="EMBL/GenBank/DDBJ databases">
        <title>Description of Hydrogenimonas sp. ISO32.</title>
        <authorList>
            <person name="Mino S."/>
            <person name="Fukazawa S."/>
            <person name="Sawabe T."/>
        </authorList>
    </citation>
    <scope>NUCLEOTIDE SEQUENCE [LARGE SCALE GENOMIC DNA]</scope>
    <source>
        <strain evidence="18 19">ISO32</strain>
    </source>
</reference>
<dbReference type="PANTHER" id="PTHR36701">
    <property type="entry name" value="EPOXYQUEUOSINE REDUCTASE QUEH"/>
    <property type="match status" value="1"/>
</dbReference>
<feature type="binding site" evidence="17">
    <location>
        <position position="6"/>
    </location>
    <ligand>
        <name>[4Fe-4S] cluster</name>
        <dbReference type="ChEBI" id="CHEBI:49883"/>
    </ligand>
</feature>
<evidence type="ECO:0000256" key="1">
    <source>
        <dbReference type="ARBA" id="ARBA00002268"/>
    </source>
</evidence>
<dbReference type="Pfam" id="PF02677">
    <property type="entry name" value="QueH"/>
    <property type="match status" value="1"/>
</dbReference>
<keyword evidence="7 17" id="KW-0819">tRNA processing</keyword>
<dbReference type="EMBL" id="AP027370">
    <property type="protein sequence ID" value="BDY13753.1"/>
    <property type="molecule type" value="Genomic_DNA"/>
</dbReference>
<feature type="binding site" evidence="17">
    <location>
        <position position="7"/>
    </location>
    <ligand>
        <name>[4Fe-4S] cluster</name>
        <dbReference type="ChEBI" id="CHEBI:49883"/>
    </ligand>
</feature>